<dbReference type="InterPro" id="IPR050491">
    <property type="entry name" value="AmpC-like"/>
</dbReference>
<dbReference type="Proteomes" id="UP000326354">
    <property type="component" value="Chromosome"/>
</dbReference>
<reference evidence="4 5" key="1">
    <citation type="submission" date="2019-08" db="EMBL/GenBank/DDBJ databases">
        <title>Complete genome sequence of Candidatus Uab amorphum.</title>
        <authorList>
            <person name="Shiratori T."/>
            <person name="Suzuki S."/>
            <person name="Kakizawa Y."/>
            <person name="Ishida K."/>
        </authorList>
    </citation>
    <scope>NUCLEOTIDE SEQUENCE [LARGE SCALE GENOMIC DNA]</scope>
    <source>
        <strain evidence="4 5">SRT547</strain>
    </source>
</reference>
<dbReference type="Pfam" id="PF00144">
    <property type="entry name" value="Beta-lactamase"/>
    <property type="match status" value="1"/>
</dbReference>
<feature type="signal peptide" evidence="1">
    <location>
        <begin position="1"/>
        <end position="18"/>
    </location>
</feature>
<gene>
    <name evidence="4" type="ORF">UABAM_00313</name>
</gene>
<dbReference type="SUPFAM" id="SSF56601">
    <property type="entry name" value="beta-lactamase/transpeptidase-like"/>
    <property type="match status" value="1"/>
</dbReference>
<evidence type="ECO:0000313" key="5">
    <source>
        <dbReference type="Proteomes" id="UP000326354"/>
    </source>
</evidence>
<dbReference type="InterPro" id="IPR001466">
    <property type="entry name" value="Beta-lactam-related"/>
</dbReference>
<dbReference type="KEGG" id="uam:UABAM_00313"/>
<dbReference type="Pfam" id="PF11954">
    <property type="entry name" value="DUF3471"/>
    <property type="match status" value="1"/>
</dbReference>
<dbReference type="RefSeq" id="WP_151966230.1">
    <property type="nucleotide sequence ID" value="NZ_AP019860.1"/>
</dbReference>
<protein>
    <submittedName>
        <fullName evidence="4">Penicillin-binding protein</fullName>
    </submittedName>
</protein>
<dbReference type="OrthoDB" id="9803467at2"/>
<dbReference type="AlphaFoldDB" id="A0A5S9II44"/>
<feature type="domain" description="Beta-lactamase-related" evidence="2">
    <location>
        <begin position="27"/>
        <end position="335"/>
    </location>
</feature>
<dbReference type="InterPro" id="IPR021860">
    <property type="entry name" value="Peptidase_S12_Pab87-rel_C"/>
</dbReference>
<keyword evidence="5" id="KW-1185">Reference proteome</keyword>
<name>A0A5S9II44_UABAM</name>
<accession>A0A5S9II44</accession>
<dbReference type="Gene3D" id="3.40.710.10">
    <property type="entry name" value="DD-peptidase/beta-lactamase superfamily"/>
    <property type="match status" value="1"/>
</dbReference>
<feature type="domain" description="Peptidase S12 Pab87-related C-terminal" evidence="3">
    <location>
        <begin position="357"/>
        <end position="435"/>
    </location>
</feature>
<dbReference type="PANTHER" id="PTHR46825:SF8">
    <property type="entry name" value="BETA-LACTAMASE-RELATED"/>
    <property type="match status" value="1"/>
</dbReference>
<proteinExistence type="predicted"/>
<evidence type="ECO:0000259" key="2">
    <source>
        <dbReference type="Pfam" id="PF00144"/>
    </source>
</evidence>
<evidence type="ECO:0000259" key="3">
    <source>
        <dbReference type="Pfam" id="PF11954"/>
    </source>
</evidence>
<organism evidence="4 5">
    <name type="scientific">Uabimicrobium amorphum</name>
    <dbReference type="NCBI Taxonomy" id="2596890"/>
    <lineage>
        <taxon>Bacteria</taxon>
        <taxon>Pseudomonadati</taxon>
        <taxon>Planctomycetota</taxon>
        <taxon>Candidatus Uabimicrobiia</taxon>
        <taxon>Candidatus Uabimicrobiales</taxon>
        <taxon>Candidatus Uabimicrobiaceae</taxon>
        <taxon>Candidatus Uabimicrobium</taxon>
    </lineage>
</organism>
<keyword evidence="1" id="KW-0732">Signal</keyword>
<sequence length="447" mass="50680">MYRTFTICILVCHSFLLAQTTLQQEIDKMIQPIIEYKWNVGVVVGVYQKDKEDVVLSYGFSDKTTQQKTNVQTVFEIASISKAFTGILLSKMILENKLAMDDTIDKFIDIDSEVGKITLQHLVTHTSGLPSLPTNITPKDIDNPYTSYTDENILDFLRKYKLTRKPGKQYQYSNLGVGLLGKILQIQAKKSYESMVKEEICQPLSMSHTAITKDKKWQVAVGHDLDLTPVPFWDWPVLQGAGSLHSNVKDGLRFIKENIAAHHAQPKTTLQQALVKSHKTLRHVSGKLKIGTAWHKLGEDVVWHNGGSGGFRSFLGFNPQREIGIIVLTNTANSLDYVGFNILNFLSGEKMQEVVVRKTAEVDPKIFSSYLGTYKLGMLKIQISQNNDKLMVKIADQPAYRIYPETETKFFWKIVNAQLEFVKNKEGNVNKIILHQFGRQMPAVRIK</sequence>
<dbReference type="EMBL" id="AP019860">
    <property type="protein sequence ID" value="BBM81970.1"/>
    <property type="molecule type" value="Genomic_DNA"/>
</dbReference>
<feature type="chain" id="PRO_5025062666" evidence="1">
    <location>
        <begin position="19"/>
        <end position="447"/>
    </location>
</feature>
<dbReference type="InterPro" id="IPR012338">
    <property type="entry name" value="Beta-lactam/transpept-like"/>
</dbReference>
<evidence type="ECO:0000256" key="1">
    <source>
        <dbReference type="SAM" id="SignalP"/>
    </source>
</evidence>
<evidence type="ECO:0000313" key="4">
    <source>
        <dbReference type="EMBL" id="BBM81970.1"/>
    </source>
</evidence>
<dbReference type="PANTHER" id="PTHR46825">
    <property type="entry name" value="D-ALANYL-D-ALANINE-CARBOXYPEPTIDASE/ENDOPEPTIDASE AMPH"/>
    <property type="match status" value="1"/>
</dbReference>